<organism evidence="1 2">
    <name type="scientific">Kingdonia uniflora</name>
    <dbReference type="NCBI Taxonomy" id="39325"/>
    <lineage>
        <taxon>Eukaryota</taxon>
        <taxon>Viridiplantae</taxon>
        <taxon>Streptophyta</taxon>
        <taxon>Embryophyta</taxon>
        <taxon>Tracheophyta</taxon>
        <taxon>Spermatophyta</taxon>
        <taxon>Magnoliopsida</taxon>
        <taxon>Ranunculales</taxon>
        <taxon>Circaeasteraceae</taxon>
        <taxon>Kingdonia</taxon>
    </lineage>
</organism>
<comment type="caution">
    <text evidence="1">The sequence shown here is derived from an EMBL/GenBank/DDBJ whole genome shotgun (WGS) entry which is preliminary data.</text>
</comment>
<dbReference type="Proteomes" id="UP000541444">
    <property type="component" value="Unassembled WGS sequence"/>
</dbReference>
<accession>A0A7J7N2H4</accession>
<dbReference type="EMBL" id="JACGCM010001144">
    <property type="protein sequence ID" value="KAF6161118.1"/>
    <property type="molecule type" value="Genomic_DNA"/>
</dbReference>
<sequence>MDCLVGTMGYMAPEWALNLPITAKKIIDRNDSWIEDVIDPRLCGQFSRNQAAKMVELGFVCAEEEKIFKLLPHAATYHNRSLRLSTTFSSSMSTSQKHTLYRSSPPTICPEKYVDVQSSGLSHKRLDYLIHFNPTTVTELRRHSDFRDLF</sequence>
<protein>
    <recommendedName>
        <fullName evidence="3">Protein kinase domain-containing protein</fullName>
    </recommendedName>
</protein>
<dbReference type="OrthoDB" id="1744898at2759"/>
<dbReference type="AlphaFoldDB" id="A0A7J7N2H4"/>
<evidence type="ECO:0000313" key="2">
    <source>
        <dbReference type="Proteomes" id="UP000541444"/>
    </source>
</evidence>
<keyword evidence="2" id="KW-1185">Reference proteome</keyword>
<evidence type="ECO:0000313" key="1">
    <source>
        <dbReference type="EMBL" id="KAF6161118.1"/>
    </source>
</evidence>
<reference evidence="1 2" key="1">
    <citation type="journal article" date="2020" name="IScience">
        <title>Genome Sequencing of the Endangered Kingdonia uniflora (Circaeasteraceae, Ranunculales) Reveals Potential Mechanisms of Evolutionary Specialization.</title>
        <authorList>
            <person name="Sun Y."/>
            <person name="Deng T."/>
            <person name="Zhang A."/>
            <person name="Moore M.J."/>
            <person name="Landis J.B."/>
            <person name="Lin N."/>
            <person name="Zhang H."/>
            <person name="Zhang X."/>
            <person name="Huang J."/>
            <person name="Zhang X."/>
            <person name="Sun H."/>
            <person name="Wang H."/>
        </authorList>
    </citation>
    <scope>NUCLEOTIDE SEQUENCE [LARGE SCALE GENOMIC DNA]</scope>
    <source>
        <strain evidence="1">TB1705</strain>
        <tissue evidence="1">Leaf</tissue>
    </source>
</reference>
<proteinExistence type="predicted"/>
<gene>
    <name evidence="1" type="ORF">GIB67_007759</name>
</gene>
<name>A0A7J7N2H4_9MAGN</name>
<evidence type="ECO:0008006" key="3">
    <source>
        <dbReference type="Google" id="ProtNLM"/>
    </source>
</evidence>